<evidence type="ECO:0000313" key="2">
    <source>
        <dbReference type="EMBL" id="XDK31646.1"/>
    </source>
</evidence>
<name>A0AB39HN18_9BACI</name>
<dbReference type="Gene3D" id="2.60.40.10">
    <property type="entry name" value="Immunoglobulins"/>
    <property type="match status" value="1"/>
</dbReference>
<feature type="domain" description="Fibronectin type-III" evidence="1">
    <location>
        <begin position="1"/>
        <end position="58"/>
    </location>
</feature>
<dbReference type="AlphaFoldDB" id="A0AB39HN18"/>
<organism evidence="2">
    <name type="scientific">Ornithinibacillus sp. 4-3</name>
    <dbReference type="NCBI Taxonomy" id="3231488"/>
    <lineage>
        <taxon>Bacteria</taxon>
        <taxon>Bacillati</taxon>
        <taxon>Bacillota</taxon>
        <taxon>Bacilli</taxon>
        <taxon>Bacillales</taxon>
        <taxon>Bacillaceae</taxon>
        <taxon>Ornithinibacillus</taxon>
    </lineage>
</organism>
<dbReference type="Gene3D" id="2.60.40.1080">
    <property type="match status" value="1"/>
</dbReference>
<dbReference type="Pfam" id="PF02368">
    <property type="entry name" value="Big_2"/>
    <property type="match status" value="1"/>
</dbReference>
<protein>
    <submittedName>
        <fullName evidence="2">Ig-like domain-containing protein</fullName>
    </submittedName>
</protein>
<gene>
    <name evidence="2" type="ORF">AB4Y30_11475</name>
</gene>
<dbReference type="InterPro" id="IPR036116">
    <property type="entry name" value="FN3_sf"/>
</dbReference>
<dbReference type="SUPFAM" id="SSF49265">
    <property type="entry name" value="Fibronectin type III"/>
    <property type="match status" value="1"/>
</dbReference>
<reference evidence="2" key="1">
    <citation type="submission" date="2024-07" db="EMBL/GenBank/DDBJ databases">
        <title>Halotolerant mesophilic bacterium Ornithinibacillus sp. 4-3, sp. nov., isolated from soil.</title>
        <authorList>
            <person name="Sidarenka A.V."/>
            <person name="Guliayeva D.E."/>
            <person name="Leanovich S.I."/>
            <person name="Hileuskaya K.S."/>
            <person name="Akhremchuk A.E."/>
            <person name="Sikolenko M.A."/>
            <person name="Valentovich L.N."/>
        </authorList>
    </citation>
    <scope>NUCLEOTIDE SEQUENCE</scope>
    <source>
        <strain evidence="2">4-3</strain>
    </source>
</reference>
<sequence>MPYNIYQDGELIAEGIEEKEYIVEGLTPNTEYSFSVSEVIGENESEQSDPVTITTIYSDVESVAVSPKTNNLIVGATRQLNVTVEPSTAKQDVTYSSTNNEIATVDTNGLVTAISVGQVTITVTTENETDTSIVNVTEPEEGD</sequence>
<dbReference type="PROSITE" id="PS50853">
    <property type="entry name" value="FN3"/>
    <property type="match status" value="1"/>
</dbReference>
<proteinExistence type="predicted"/>
<accession>A0AB39HN18</accession>
<dbReference type="Pfam" id="PF00041">
    <property type="entry name" value="fn3"/>
    <property type="match status" value="1"/>
</dbReference>
<dbReference type="InterPro" id="IPR003343">
    <property type="entry name" value="Big_2"/>
</dbReference>
<dbReference type="InterPro" id="IPR003961">
    <property type="entry name" value="FN3_dom"/>
</dbReference>
<dbReference type="RefSeq" id="WP_368652372.1">
    <property type="nucleotide sequence ID" value="NZ_CP162599.1"/>
</dbReference>
<dbReference type="EMBL" id="CP162599">
    <property type="protein sequence ID" value="XDK31646.1"/>
    <property type="molecule type" value="Genomic_DNA"/>
</dbReference>
<dbReference type="CDD" id="cd00063">
    <property type="entry name" value="FN3"/>
    <property type="match status" value="1"/>
</dbReference>
<evidence type="ECO:0000259" key="1">
    <source>
        <dbReference type="PROSITE" id="PS50853"/>
    </source>
</evidence>
<dbReference type="InterPro" id="IPR013783">
    <property type="entry name" value="Ig-like_fold"/>
</dbReference>
<dbReference type="InterPro" id="IPR008964">
    <property type="entry name" value="Invasin/intimin_cell_adhesion"/>
</dbReference>
<dbReference type="SUPFAM" id="SSF49373">
    <property type="entry name" value="Invasin/intimin cell-adhesion fragments"/>
    <property type="match status" value="1"/>
</dbReference>
<dbReference type="SMART" id="SM00635">
    <property type="entry name" value="BID_2"/>
    <property type="match status" value="1"/>
</dbReference>